<organism evidence="2 3">
    <name type="scientific">Coptis chinensis</name>
    <dbReference type="NCBI Taxonomy" id="261450"/>
    <lineage>
        <taxon>Eukaryota</taxon>
        <taxon>Viridiplantae</taxon>
        <taxon>Streptophyta</taxon>
        <taxon>Embryophyta</taxon>
        <taxon>Tracheophyta</taxon>
        <taxon>Spermatophyta</taxon>
        <taxon>Magnoliopsida</taxon>
        <taxon>Ranunculales</taxon>
        <taxon>Ranunculaceae</taxon>
        <taxon>Coptidoideae</taxon>
        <taxon>Coptis</taxon>
    </lineage>
</organism>
<reference evidence="2 3" key="1">
    <citation type="submission" date="2020-10" db="EMBL/GenBank/DDBJ databases">
        <title>The Coptis chinensis genome and diversification of protoberbering-type alkaloids.</title>
        <authorList>
            <person name="Wang B."/>
            <person name="Shu S."/>
            <person name="Song C."/>
            <person name="Liu Y."/>
        </authorList>
    </citation>
    <scope>NUCLEOTIDE SEQUENCE [LARGE SCALE GENOMIC DNA]</scope>
    <source>
        <strain evidence="2">HL-2020</strain>
        <tissue evidence="2">Leaf</tissue>
    </source>
</reference>
<dbReference type="EMBL" id="JADFTS010000001">
    <property type="protein sequence ID" value="KAF9623511.1"/>
    <property type="molecule type" value="Genomic_DNA"/>
</dbReference>
<comment type="caution">
    <text evidence="2">The sequence shown here is derived from an EMBL/GenBank/DDBJ whole genome shotgun (WGS) entry which is preliminary data.</text>
</comment>
<gene>
    <name evidence="2" type="ORF">IFM89_003277</name>
</gene>
<keyword evidence="3" id="KW-1185">Reference proteome</keyword>
<dbReference type="Proteomes" id="UP000631114">
    <property type="component" value="Unassembled WGS sequence"/>
</dbReference>
<protein>
    <submittedName>
        <fullName evidence="2">Uncharacterized protein</fullName>
    </submittedName>
</protein>
<evidence type="ECO:0000313" key="2">
    <source>
        <dbReference type="EMBL" id="KAF9623511.1"/>
    </source>
</evidence>
<dbReference type="AlphaFoldDB" id="A0A835ITS7"/>
<name>A0A835ITS7_9MAGN</name>
<proteinExistence type="predicted"/>
<evidence type="ECO:0000313" key="3">
    <source>
        <dbReference type="Proteomes" id="UP000631114"/>
    </source>
</evidence>
<sequence length="182" mass="21022">MEEAGDVERGNMDTDSTTERYEENASESEDADIGGMAMMVKLESVPKHPPRPNNTVVTVFGRGYKVQYSTAMRCWDSWNNHVLSFPRRGRKVKYPSECDNEYFAWYPFVTHLVVMNPEHLEPFNIKDPIYELYDVLEETGRIFQHGIDACADVIPTNALRYFRRAYQMTQTKFIPAGDCCDV</sequence>
<feature type="region of interest" description="Disordered" evidence="1">
    <location>
        <begin position="1"/>
        <end position="33"/>
    </location>
</feature>
<feature type="compositionally biased region" description="Basic and acidic residues" evidence="1">
    <location>
        <begin position="1"/>
        <end position="23"/>
    </location>
</feature>
<evidence type="ECO:0000256" key="1">
    <source>
        <dbReference type="SAM" id="MobiDB-lite"/>
    </source>
</evidence>
<accession>A0A835ITS7</accession>